<keyword evidence="2" id="KW-1185">Reference proteome</keyword>
<gene>
    <name evidence="1" type="ORF">ACJIZ3_000856</name>
</gene>
<evidence type="ECO:0000313" key="1">
    <source>
        <dbReference type="EMBL" id="KAL3843453.1"/>
    </source>
</evidence>
<name>A0ABD3U5H5_9LAMI</name>
<dbReference type="Proteomes" id="UP001634393">
    <property type="component" value="Unassembled WGS sequence"/>
</dbReference>
<proteinExistence type="predicted"/>
<accession>A0ABD3U5H5</accession>
<sequence>MGKLGHKLIAEKKVPPRIELGLLDSESNVLTARPWDLVGAKELKRDENGFGTLDHRLCGHLMWHLYYK</sequence>
<protein>
    <submittedName>
        <fullName evidence="1">Uncharacterized protein</fullName>
    </submittedName>
</protein>
<reference evidence="1 2" key="1">
    <citation type="submission" date="2024-12" db="EMBL/GenBank/DDBJ databases">
        <title>The unique morphological basis and parallel evolutionary history of personate flowers in Penstemon.</title>
        <authorList>
            <person name="Depatie T.H."/>
            <person name="Wessinger C.A."/>
        </authorList>
    </citation>
    <scope>NUCLEOTIDE SEQUENCE [LARGE SCALE GENOMIC DNA]</scope>
    <source>
        <strain evidence="1">WTNN_2</strain>
        <tissue evidence="1">Leaf</tissue>
    </source>
</reference>
<comment type="caution">
    <text evidence="1">The sequence shown here is derived from an EMBL/GenBank/DDBJ whole genome shotgun (WGS) entry which is preliminary data.</text>
</comment>
<dbReference type="EMBL" id="JBJXBP010000002">
    <property type="protein sequence ID" value="KAL3843453.1"/>
    <property type="molecule type" value="Genomic_DNA"/>
</dbReference>
<dbReference type="AlphaFoldDB" id="A0ABD3U5H5"/>
<organism evidence="1 2">
    <name type="scientific">Penstemon smallii</name>
    <dbReference type="NCBI Taxonomy" id="265156"/>
    <lineage>
        <taxon>Eukaryota</taxon>
        <taxon>Viridiplantae</taxon>
        <taxon>Streptophyta</taxon>
        <taxon>Embryophyta</taxon>
        <taxon>Tracheophyta</taxon>
        <taxon>Spermatophyta</taxon>
        <taxon>Magnoliopsida</taxon>
        <taxon>eudicotyledons</taxon>
        <taxon>Gunneridae</taxon>
        <taxon>Pentapetalae</taxon>
        <taxon>asterids</taxon>
        <taxon>lamiids</taxon>
        <taxon>Lamiales</taxon>
        <taxon>Plantaginaceae</taxon>
        <taxon>Cheloneae</taxon>
        <taxon>Penstemon</taxon>
    </lineage>
</organism>
<evidence type="ECO:0000313" key="2">
    <source>
        <dbReference type="Proteomes" id="UP001634393"/>
    </source>
</evidence>